<feature type="repeat" description="ANK" evidence="1">
    <location>
        <begin position="460"/>
        <end position="489"/>
    </location>
</feature>
<keyword evidence="1" id="KW-0040">ANK repeat</keyword>
<dbReference type="Pfam" id="PF00023">
    <property type="entry name" value="Ank"/>
    <property type="match status" value="2"/>
</dbReference>
<feature type="repeat" description="ANK" evidence="1">
    <location>
        <begin position="622"/>
        <end position="654"/>
    </location>
</feature>
<proteinExistence type="predicted"/>
<dbReference type="InterPro" id="IPR058525">
    <property type="entry name" value="DUF8212"/>
</dbReference>
<comment type="caution">
    <text evidence="4">The sequence shown here is derived from an EMBL/GenBank/DDBJ whole genome shotgun (WGS) entry which is preliminary data.</text>
</comment>
<protein>
    <submittedName>
        <fullName evidence="4">Heterokaryon incompatibility protein HET</fullName>
    </submittedName>
</protein>
<dbReference type="SUPFAM" id="SSF48403">
    <property type="entry name" value="Ankyrin repeat"/>
    <property type="match status" value="1"/>
</dbReference>
<feature type="repeat" description="ANK" evidence="1">
    <location>
        <begin position="556"/>
        <end position="588"/>
    </location>
</feature>
<feature type="repeat" description="ANK" evidence="1">
    <location>
        <begin position="523"/>
        <end position="555"/>
    </location>
</feature>
<evidence type="ECO:0000313" key="5">
    <source>
        <dbReference type="Proteomes" id="UP000033540"/>
    </source>
</evidence>
<dbReference type="Pfam" id="PF06985">
    <property type="entry name" value="HET"/>
    <property type="match status" value="1"/>
</dbReference>
<dbReference type="Gene3D" id="1.25.40.20">
    <property type="entry name" value="Ankyrin repeat-containing domain"/>
    <property type="match status" value="1"/>
</dbReference>
<dbReference type="EMBL" id="JZEE01000522">
    <property type="protein sequence ID" value="KJK64167.1"/>
    <property type="molecule type" value="Genomic_DNA"/>
</dbReference>
<dbReference type="STRING" id="1403190.A0A0F0IBQ8"/>
<organism evidence="4 5">
    <name type="scientific">Aspergillus parasiticus (strain ATCC 56775 / NRRL 5862 / SRRC 143 / SU-1)</name>
    <dbReference type="NCBI Taxonomy" id="1403190"/>
    <lineage>
        <taxon>Eukaryota</taxon>
        <taxon>Fungi</taxon>
        <taxon>Dikarya</taxon>
        <taxon>Ascomycota</taxon>
        <taxon>Pezizomycotina</taxon>
        <taxon>Eurotiomycetes</taxon>
        <taxon>Eurotiomycetidae</taxon>
        <taxon>Eurotiales</taxon>
        <taxon>Aspergillaceae</taxon>
        <taxon>Aspergillus</taxon>
        <taxon>Aspergillus subgen. Circumdati</taxon>
    </lineage>
</organism>
<reference evidence="4 5" key="1">
    <citation type="submission" date="2015-02" db="EMBL/GenBank/DDBJ databases">
        <title>Draft genome sequence of Aspergillus parasiticus SU-1.</title>
        <authorList>
            <person name="Yu J."/>
            <person name="Fedorova N."/>
            <person name="Yin Y."/>
            <person name="Losada L."/>
            <person name="Zafar N."/>
            <person name="Taujale R."/>
            <person name="Ehrlich K.C."/>
            <person name="Bhatnagar D."/>
            <person name="Cleveland T.E."/>
            <person name="Bennett J.W."/>
            <person name="Nierman W.C."/>
        </authorList>
    </citation>
    <scope>NUCLEOTIDE SEQUENCE [LARGE SCALE GENOMIC DNA]</scope>
    <source>
        <strain evidence="5">ATCC 56775 / NRRL 5862 / SRRC 143 / SU-1</strain>
    </source>
</reference>
<dbReference type="PROSITE" id="PS50088">
    <property type="entry name" value="ANK_REPEAT"/>
    <property type="match status" value="7"/>
</dbReference>
<dbReference type="PRINTS" id="PR01415">
    <property type="entry name" value="ANKYRIN"/>
</dbReference>
<feature type="domain" description="Heterokaryon incompatibility" evidence="2">
    <location>
        <begin position="29"/>
        <end position="113"/>
    </location>
</feature>
<gene>
    <name evidence="4" type="ORF">P875_00138453</name>
</gene>
<dbReference type="InterPro" id="IPR010730">
    <property type="entry name" value="HET"/>
</dbReference>
<name>A0A0F0IBQ8_ASPPU</name>
<dbReference type="InterPro" id="IPR036770">
    <property type="entry name" value="Ankyrin_rpt-contain_sf"/>
</dbReference>
<dbReference type="Pfam" id="PF12796">
    <property type="entry name" value="Ank_2"/>
    <property type="match status" value="2"/>
</dbReference>
<sequence>MRLLKTRKTEAGNFVVKLFTDEQLRGLPYAILSHTWGPDEATLQNINEPSVSSSMGYKKIEQCCSVARKMGYEYVWIDTCCIDKTSSAELSEAINSMFAWYQEAKVCYAYLSDVPHIPFEASRWFTRGWTLQELIAPRYMIFFDGSWKRLGDKRSLARQISECTPIPDSILWGEKDIDTFSTAQKMSWAAERQTSRVEDRAYCLMGLFGVNMPLIYGEREAAFIRLQEEILRISEDHSLFAWKSSDTRAGLLAPSPAAFLDSHDIVPCETFDTFSSPLIISGRGIHLDLCFIGLEQVGLGLAVLQCKKLGGEATSVAVFVRDTSLAFKLERFKRVYCDDFRHLDLKRYHTHQYRMTRMCIESGRITRFKSLRGSKEYNNLAPPHIYPDPKMTQSIDWGSPRVEVYLWLLLTRTNLAAALNAVSNGQTPLSWAAENGLENYVNLLLERGATTEVDDKVIDTPLALASKNGHTAIVKLLLDKGASARAAGSSGKAPLVHGSYAGHEDIVRMLIDKGADVNAKGRHGDTPLIHAARGSNWSIANILIEKGIDINTKDQYGYTPLFYAIRADEVAMVKRLIDKGADLNAKDECGYTPLFRATFCDRAYIARVLVDNGANINTKDQDGMTPLAHAVFNNRVDIVNMLLKRGAEIDQAHKYSLALLTYAINTGDQAILNLLETPVERLVRKSHQGILKLFGT</sequence>
<accession>A0A0F0IBQ8</accession>
<dbReference type="PROSITE" id="PS50297">
    <property type="entry name" value="ANK_REP_REGION"/>
    <property type="match status" value="7"/>
</dbReference>
<evidence type="ECO:0000313" key="4">
    <source>
        <dbReference type="EMBL" id="KJK64167.1"/>
    </source>
</evidence>
<feature type="repeat" description="ANK" evidence="1">
    <location>
        <begin position="424"/>
        <end position="456"/>
    </location>
</feature>
<evidence type="ECO:0000259" key="2">
    <source>
        <dbReference type="Pfam" id="PF06985"/>
    </source>
</evidence>
<dbReference type="InterPro" id="IPR002110">
    <property type="entry name" value="Ankyrin_rpt"/>
</dbReference>
<dbReference type="OrthoDB" id="674604at2759"/>
<evidence type="ECO:0000256" key="1">
    <source>
        <dbReference type="PROSITE-ProRule" id="PRU00023"/>
    </source>
</evidence>
<dbReference type="Pfam" id="PF26640">
    <property type="entry name" value="DUF8212"/>
    <property type="match status" value="1"/>
</dbReference>
<dbReference type="AlphaFoldDB" id="A0A0F0IBQ8"/>
<feature type="repeat" description="ANK" evidence="1">
    <location>
        <begin position="490"/>
        <end position="522"/>
    </location>
</feature>
<dbReference type="PANTHER" id="PTHR10622:SF10">
    <property type="entry name" value="HET DOMAIN-CONTAINING PROTEIN"/>
    <property type="match status" value="1"/>
</dbReference>
<dbReference type="PANTHER" id="PTHR10622">
    <property type="entry name" value="HET DOMAIN-CONTAINING PROTEIN"/>
    <property type="match status" value="1"/>
</dbReference>
<evidence type="ECO:0000259" key="3">
    <source>
        <dbReference type="Pfam" id="PF26640"/>
    </source>
</evidence>
<dbReference type="SMART" id="SM00248">
    <property type="entry name" value="ANK"/>
    <property type="match status" value="7"/>
</dbReference>
<feature type="repeat" description="ANK" evidence="1">
    <location>
        <begin position="589"/>
        <end position="621"/>
    </location>
</feature>
<dbReference type="Proteomes" id="UP000033540">
    <property type="component" value="Unassembled WGS sequence"/>
</dbReference>
<feature type="domain" description="DUF8212" evidence="3">
    <location>
        <begin position="222"/>
        <end position="249"/>
    </location>
</feature>